<dbReference type="Proteomes" id="UP000178199">
    <property type="component" value="Unassembled WGS sequence"/>
</dbReference>
<dbReference type="AlphaFoldDB" id="A0A1G2Q5U1"/>
<dbReference type="EMBL" id="MHTD01000019">
    <property type="protein sequence ID" value="OHA55924.1"/>
    <property type="molecule type" value="Genomic_DNA"/>
</dbReference>
<dbReference type="PROSITE" id="PS50005">
    <property type="entry name" value="TPR"/>
    <property type="match status" value="2"/>
</dbReference>
<accession>A0A1G2Q5U1</accession>
<gene>
    <name evidence="2" type="ORF">A2429_01235</name>
</gene>
<comment type="caution">
    <text evidence="2">The sequence shown here is derived from an EMBL/GenBank/DDBJ whole genome shotgun (WGS) entry which is preliminary data.</text>
</comment>
<dbReference type="InterPro" id="IPR011990">
    <property type="entry name" value="TPR-like_helical_dom_sf"/>
</dbReference>
<sequence>MVSESHVLEITIANNLIKQGKVDEAKEHAVRAVKIYPNFTSYNTLGIVYTYLGDYGVAVAAYEKALELGQYQIFYENLSFAYLMGNDLDKAESFTEEALKKYPSSVKLWFRLAIIEYKLRKLDKAKSAIMAAYQLEPTQGIKMLYNAIISGRKGLEFNLIPE</sequence>
<evidence type="ECO:0000313" key="2">
    <source>
        <dbReference type="EMBL" id="OHA55924.1"/>
    </source>
</evidence>
<reference evidence="2 3" key="1">
    <citation type="journal article" date="2016" name="Nat. Commun.">
        <title>Thousands of microbial genomes shed light on interconnected biogeochemical processes in an aquifer system.</title>
        <authorList>
            <person name="Anantharaman K."/>
            <person name="Brown C.T."/>
            <person name="Hug L.A."/>
            <person name="Sharon I."/>
            <person name="Castelle C.J."/>
            <person name="Probst A.J."/>
            <person name="Thomas B.C."/>
            <person name="Singh A."/>
            <person name="Wilkins M.J."/>
            <person name="Karaoz U."/>
            <person name="Brodie E.L."/>
            <person name="Williams K.H."/>
            <person name="Hubbard S.S."/>
            <person name="Banfield J.F."/>
        </authorList>
    </citation>
    <scope>NUCLEOTIDE SEQUENCE [LARGE SCALE GENOMIC DNA]</scope>
</reference>
<proteinExistence type="predicted"/>
<dbReference type="InterPro" id="IPR019734">
    <property type="entry name" value="TPR_rpt"/>
</dbReference>
<feature type="repeat" description="TPR" evidence="1">
    <location>
        <begin position="39"/>
        <end position="72"/>
    </location>
</feature>
<feature type="repeat" description="TPR" evidence="1">
    <location>
        <begin position="106"/>
        <end position="139"/>
    </location>
</feature>
<organism evidence="2 3">
    <name type="scientific">Candidatus Veblenbacteria bacterium RIFOXYC1_FULL_42_9</name>
    <dbReference type="NCBI Taxonomy" id="1802427"/>
    <lineage>
        <taxon>Bacteria</taxon>
        <taxon>Candidatus Vebleniibacteriota</taxon>
    </lineage>
</organism>
<dbReference type="SMART" id="SM00028">
    <property type="entry name" value="TPR"/>
    <property type="match status" value="4"/>
</dbReference>
<dbReference type="Gene3D" id="1.25.40.10">
    <property type="entry name" value="Tetratricopeptide repeat domain"/>
    <property type="match status" value="2"/>
</dbReference>
<evidence type="ECO:0000313" key="3">
    <source>
        <dbReference type="Proteomes" id="UP000178199"/>
    </source>
</evidence>
<dbReference type="Pfam" id="PF13424">
    <property type="entry name" value="TPR_12"/>
    <property type="match status" value="1"/>
</dbReference>
<evidence type="ECO:0000256" key="1">
    <source>
        <dbReference type="PROSITE-ProRule" id="PRU00339"/>
    </source>
</evidence>
<name>A0A1G2Q5U1_9BACT</name>
<dbReference type="PANTHER" id="PTHR12558">
    <property type="entry name" value="CELL DIVISION CYCLE 16,23,27"/>
    <property type="match status" value="1"/>
</dbReference>
<evidence type="ECO:0008006" key="4">
    <source>
        <dbReference type="Google" id="ProtNLM"/>
    </source>
</evidence>
<dbReference type="SUPFAM" id="SSF48452">
    <property type="entry name" value="TPR-like"/>
    <property type="match status" value="1"/>
</dbReference>
<dbReference type="Pfam" id="PF13432">
    <property type="entry name" value="TPR_16"/>
    <property type="match status" value="1"/>
</dbReference>
<keyword evidence="1" id="KW-0802">TPR repeat</keyword>
<dbReference type="PANTHER" id="PTHR12558:SF13">
    <property type="entry name" value="CELL DIVISION CYCLE PROTEIN 27 HOMOLOG"/>
    <property type="match status" value="1"/>
</dbReference>
<protein>
    <recommendedName>
        <fullName evidence="4">Tetratricopeptide repeat protein</fullName>
    </recommendedName>
</protein>